<dbReference type="Gene3D" id="1.20.120.1190">
    <property type="match status" value="1"/>
</dbReference>
<dbReference type="InterPro" id="IPR006073">
    <property type="entry name" value="GTP-bd"/>
</dbReference>
<dbReference type="SUPFAM" id="SSF52540">
    <property type="entry name" value="P-loop containing nucleoside triphosphate hydrolases"/>
    <property type="match status" value="1"/>
</dbReference>
<dbReference type="Pfam" id="PF06858">
    <property type="entry name" value="NOG1"/>
    <property type="match status" value="1"/>
</dbReference>
<dbReference type="InterPro" id="IPR005225">
    <property type="entry name" value="Small_GTP-bd"/>
</dbReference>
<dbReference type="GO" id="GO:0005525">
    <property type="term" value="F:GTP binding"/>
    <property type="evidence" value="ECO:0007669"/>
    <property type="project" value="UniProtKB-KW"/>
</dbReference>
<evidence type="ECO:0000259" key="3">
    <source>
        <dbReference type="PROSITE" id="PS51710"/>
    </source>
</evidence>
<dbReference type="AlphaFoldDB" id="A0A7C4FI08"/>
<protein>
    <submittedName>
        <fullName evidence="4">GTP-binding protein</fullName>
    </submittedName>
</protein>
<comment type="caution">
    <text evidence="4">The sequence shown here is derived from an EMBL/GenBank/DDBJ whole genome shotgun (WGS) entry which is preliminary data.</text>
</comment>
<reference evidence="4" key="1">
    <citation type="journal article" date="2020" name="mSystems">
        <title>Genome- and Community-Level Interaction Insights into Carbon Utilization and Element Cycling Functions of Hydrothermarchaeota in Hydrothermal Sediment.</title>
        <authorList>
            <person name="Zhou Z."/>
            <person name="Liu Y."/>
            <person name="Xu W."/>
            <person name="Pan J."/>
            <person name="Luo Z.H."/>
            <person name="Li M."/>
        </authorList>
    </citation>
    <scope>NUCLEOTIDE SEQUENCE [LARGE SCALE GENOMIC DNA]</scope>
    <source>
        <strain evidence="4">SpSt-732</strain>
    </source>
</reference>
<dbReference type="NCBIfam" id="TIGR00231">
    <property type="entry name" value="small_GTP"/>
    <property type="match status" value="1"/>
</dbReference>
<evidence type="ECO:0000256" key="2">
    <source>
        <dbReference type="ARBA" id="ARBA00023134"/>
    </source>
</evidence>
<dbReference type="Pfam" id="PF17835">
    <property type="entry name" value="NOG1_N"/>
    <property type="match status" value="1"/>
</dbReference>
<keyword evidence="1" id="KW-0547">Nucleotide-binding</keyword>
<evidence type="ECO:0000313" key="4">
    <source>
        <dbReference type="EMBL" id="HGI87908.1"/>
    </source>
</evidence>
<feature type="domain" description="OBG-type G" evidence="3">
    <location>
        <begin position="173"/>
        <end position="341"/>
    </location>
</feature>
<name>A0A7C4FI08_9CREN</name>
<proteinExistence type="predicted"/>
<dbReference type="PRINTS" id="PR00326">
    <property type="entry name" value="GTP1OBG"/>
</dbReference>
<organism evidence="4">
    <name type="scientific">Ignisphaera aggregans</name>
    <dbReference type="NCBI Taxonomy" id="334771"/>
    <lineage>
        <taxon>Archaea</taxon>
        <taxon>Thermoproteota</taxon>
        <taxon>Thermoprotei</taxon>
        <taxon>Desulfurococcales</taxon>
        <taxon>Desulfurococcaceae</taxon>
        <taxon>Ignisphaera</taxon>
    </lineage>
</organism>
<dbReference type="InterPro" id="IPR041623">
    <property type="entry name" value="NOG1_N"/>
</dbReference>
<dbReference type="InterPro" id="IPR031167">
    <property type="entry name" value="G_OBG"/>
</dbReference>
<evidence type="ECO:0000256" key="1">
    <source>
        <dbReference type="ARBA" id="ARBA00022741"/>
    </source>
</evidence>
<dbReference type="InterPro" id="IPR027417">
    <property type="entry name" value="P-loop_NTPase"/>
</dbReference>
<dbReference type="InterPro" id="IPR010674">
    <property type="entry name" value="NOG1_Rossman_fold_dom"/>
</dbReference>
<accession>A0A7C4FI08</accession>
<dbReference type="Gene3D" id="3.40.50.300">
    <property type="entry name" value="P-loop containing nucleotide triphosphate hydrolases"/>
    <property type="match status" value="1"/>
</dbReference>
<dbReference type="PANTHER" id="PTHR45759">
    <property type="entry name" value="NUCLEOLAR GTP-BINDING PROTEIN 1"/>
    <property type="match status" value="1"/>
</dbReference>
<keyword evidence="2" id="KW-0342">GTP-binding</keyword>
<dbReference type="EMBL" id="DTFF01000049">
    <property type="protein sequence ID" value="HGI87908.1"/>
    <property type="molecule type" value="Genomic_DNA"/>
</dbReference>
<gene>
    <name evidence="4" type="ORF">ENV14_05940</name>
</gene>
<dbReference type="PROSITE" id="PS51710">
    <property type="entry name" value="G_OBG"/>
    <property type="match status" value="1"/>
</dbReference>
<sequence>MSNREEAVCLHEYLDVQALTHDLIKKRALEIYRERVRIPKSPAFRDPNKRVAFRYMVKAEKVFQYIVVVLGKVARLPPADSLNPFYAELLEIATKGMYDELRREGSHAIKIISDMWKEYRGRILGGGENAKRLSTEFVGRALSVIKRKVRALPITKNISYVAYNTPCIDFEKPLIIVSGMPQVGKSTFVGRVSTAKPKISPYPFTTKSVVIGHVRLGEASIQLMDTPGILDRPLEEMNEIERRAIAALRHLKAVVLHLIDVSKESYYTLEQQVKVLKTVEGLVGREKIILALNKVDKAEEGLLERAKSIVADMGYSKCIEMSALLGVNVGVAIVEAVNLYDKLFGTKYGELMDLYFSSTTSNSGTSSS</sequence>